<dbReference type="EMBL" id="CM004402">
    <property type="protein sequence ID" value="KAG8636107.1"/>
    <property type="molecule type" value="Genomic_DNA"/>
</dbReference>
<comment type="caution">
    <text evidence="1">The sequence shown here is derived from an EMBL/GenBank/DDBJ whole genome shotgun (WGS) entry which is preliminary data.</text>
</comment>
<name>A0ACB7G770_MANES</name>
<proteinExistence type="predicted"/>
<gene>
    <name evidence="1" type="ORF">MANES_16G100000v8</name>
</gene>
<accession>A0ACB7G770</accession>
<dbReference type="Proteomes" id="UP000091857">
    <property type="component" value="Chromosome 16"/>
</dbReference>
<protein>
    <submittedName>
        <fullName evidence="1">Uncharacterized protein</fullName>
    </submittedName>
</protein>
<evidence type="ECO:0000313" key="2">
    <source>
        <dbReference type="Proteomes" id="UP000091857"/>
    </source>
</evidence>
<sequence>MAILDTPENVTASTETSTSTATPGISQSSSDLNLSLRRRRSSSNSAGAAAELSSKIDQLESDVGGDMMMDPEPMEESDALRSNGKGYGHDKDRVENRENRGRSDIKFTYRPSVPAHRVLKESPLSSDLIFKQSHAGLFNLCIVVLVAVNSRLIIENIMKYGWLIKTGFWFSSRSLRDWPLLMCCLTLPILSLAAYLVEKLAYRKYISEPIVVFFHVLITSAAVLYPVSVILSCESAVLSGVTLMLFACIVWLKLVSYAHTNYDMRALANSVDKGDTLPNTLNAVYSHDVSFKSLVYFMVAPTLCYQPSYPRTASIRKGWVVRQFVKLIIFTGFMGFIIEQYINPIVQNSQHPLKGDLLYAIERVLKLSVPNLYVWLCMFYCFFHLWLNILAELLRFGDREFYKDWWNARTVDEYWRMWNMPVHKWMVRHIYFPCLRHKVPKLCIAVPCHMFKLWAFIGIMFQIPLVVITSYLQNKFRSSMVGNMIFWFIFCILGQPMCVLLYYHDLMNRKGSTESI</sequence>
<reference evidence="2" key="1">
    <citation type="journal article" date="2016" name="Nat. Biotechnol.">
        <title>Sequencing wild and cultivated cassava and related species reveals extensive interspecific hybridization and genetic diversity.</title>
        <authorList>
            <person name="Bredeson J.V."/>
            <person name="Lyons J.B."/>
            <person name="Prochnik S.E."/>
            <person name="Wu G.A."/>
            <person name="Ha C.M."/>
            <person name="Edsinger-Gonzales E."/>
            <person name="Grimwood J."/>
            <person name="Schmutz J."/>
            <person name="Rabbi I.Y."/>
            <person name="Egesi C."/>
            <person name="Nauluvula P."/>
            <person name="Lebot V."/>
            <person name="Ndunguru J."/>
            <person name="Mkamilo G."/>
            <person name="Bart R.S."/>
            <person name="Setter T.L."/>
            <person name="Gleadow R.M."/>
            <person name="Kulakow P."/>
            <person name="Ferguson M.E."/>
            <person name="Rounsley S."/>
            <person name="Rokhsar D.S."/>
        </authorList>
    </citation>
    <scope>NUCLEOTIDE SEQUENCE [LARGE SCALE GENOMIC DNA]</scope>
    <source>
        <strain evidence="2">cv. AM560-2</strain>
    </source>
</reference>
<evidence type="ECO:0000313" key="1">
    <source>
        <dbReference type="EMBL" id="KAG8636107.1"/>
    </source>
</evidence>
<organism evidence="1 2">
    <name type="scientific">Manihot esculenta</name>
    <name type="common">Cassava</name>
    <name type="synonym">Jatropha manihot</name>
    <dbReference type="NCBI Taxonomy" id="3983"/>
    <lineage>
        <taxon>Eukaryota</taxon>
        <taxon>Viridiplantae</taxon>
        <taxon>Streptophyta</taxon>
        <taxon>Embryophyta</taxon>
        <taxon>Tracheophyta</taxon>
        <taxon>Spermatophyta</taxon>
        <taxon>Magnoliopsida</taxon>
        <taxon>eudicotyledons</taxon>
        <taxon>Gunneridae</taxon>
        <taxon>Pentapetalae</taxon>
        <taxon>rosids</taxon>
        <taxon>fabids</taxon>
        <taxon>Malpighiales</taxon>
        <taxon>Euphorbiaceae</taxon>
        <taxon>Crotonoideae</taxon>
        <taxon>Manihoteae</taxon>
        <taxon>Manihot</taxon>
    </lineage>
</organism>
<keyword evidence="2" id="KW-1185">Reference proteome</keyword>